<dbReference type="Pfam" id="PF00356">
    <property type="entry name" value="LacI"/>
    <property type="match status" value="1"/>
</dbReference>
<evidence type="ECO:0000313" key="6">
    <source>
        <dbReference type="Proteomes" id="UP000256977"/>
    </source>
</evidence>
<dbReference type="AlphaFoldDB" id="A0A3D9KFY6"/>
<dbReference type="GO" id="GO:0003700">
    <property type="term" value="F:DNA-binding transcription factor activity"/>
    <property type="evidence" value="ECO:0007669"/>
    <property type="project" value="TreeGrafter"/>
</dbReference>
<dbReference type="GO" id="GO:0000976">
    <property type="term" value="F:transcription cis-regulatory region binding"/>
    <property type="evidence" value="ECO:0007669"/>
    <property type="project" value="TreeGrafter"/>
</dbReference>
<dbReference type="InterPro" id="IPR028082">
    <property type="entry name" value="Peripla_BP_I"/>
</dbReference>
<dbReference type="CDD" id="cd01392">
    <property type="entry name" value="HTH_LacI"/>
    <property type="match status" value="1"/>
</dbReference>
<keyword evidence="1" id="KW-0805">Transcription regulation</keyword>
<dbReference type="PANTHER" id="PTHR30146:SF109">
    <property type="entry name" value="HTH-TYPE TRANSCRIPTIONAL REGULATOR GALS"/>
    <property type="match status" value="1"/>
</dbReference>
<evidence type="ECO:0000256" key="1">
    <source>
        <dbReference type="ARBA" id="ARBA00023015"/>
    </source>
</evidence>
<dbReference type="Pfam" id="PF13377">
    <property type="entry name" value="Peripla_BP_3"/>
    <property type="match status" value="1"/>
</dbReference>
<evidence type="ECO:0000313" key="5">
    <source>
        <dbReference type="EMBL" id="RED85263.1"/>
    </source>
</evidence>
<dbReference type="InterPro" id="IPR046335">
    <property type="entry name" value="LacI/GalR-like_sensor"/>
</dbReference>
<dbReference type="Gene3D" id="1.10.260.40">
    <property type="entry name" value="lambda repressor-like DNA-binding domains"/>
    <property type="match status" value="1"/>
</dbReference>
<gene>
    <name evidence="5" type="ORF">DFP98_105274</name>
</gene>
<organism evidence="5 6">
    <name type="scientific">Cohnella phaseoli</name>
    <dbReference type="NCBI Taxonomy" id="456490"/>
    <lineage>
        <taxon>Bacteria</taxon>
        <taxon>Bacillati</taxon>
        <taxon>Bacillota</taxon>
        <taxon>Bacilli</taxon>
        <taxon>Bacillales</taxon>
        <taxon>Paenibacillaceae</taxon>
        <taxon>Cohnella</taxon>
    </lineage>
</organism>
<sequence length="344" mass="38804">MRVTMADVAKAAGVSKTLVSRVINDDKTLTIPVETRDKIWEAVQRHGYIPDYAARSLARKTTGADGNKAITIGYVTYTSFEKIGHPYFSAILQGVEEEVHAQGCKLGMAFTVEELTKKKDLRERIQAEKMDGIIYLGAIDRGFYEMLKSFATYGVCLESLIDPTMDFVGTPYDQSGRMAVEHLIAAGYRDIGFYGKEGDYRHQAYRTVLEAHSLKPREDWMLDAGYTMEQAYELTKRNLEERPPPEAIFASNDEMAIGCMRAFIERGYRIPQDIALMGHDDISMAAFAGVPLSTIRIHKEEIGRMAVKILIDRVKTKRKIPISVQFPPKLVVRDSCGFRTRKPK</sequence>
<name>A0A3D9KFY6_9BACL</name>
<protein>
    <submittedName>
        <fullName evidence="5">LacI family transcriptional regulator</fullName>
    </submittedName>
</protein>
<dbReference type="EMBL" id="QRDZ01000005">
    <property type="protein sequence ID" value="RED85263.1"/>
    <property type="molecule type" value="Genomic_DNA"/>
</dbReference>
<comment type="caution">
    <text evidence="5">The sequence shown here is derived from an EMBL/GenBank/DDBJ whole genome shotgun (WGS) entry which is preliminary data.</text>
</comment>
<dbReference type="RefSeq" id="WP_116060258.1">
    <property type="nucleotide sequence ID" value="NZ_QRDZ01000005.1"/>
</dbReference>
<accession>A0A3D9KFY6</accession>
<dbReference type="PRINTS" id="PR00036">
    <property type="entry name" value="HTHLACI"/>
</dbReference>
<dbReference type="SUPFAM" id="SSF53822">
    <property type="entry name" value="Periplasmic binding protein-like I"/>
    <property type="match status" value="1"/>
</dbReference>
<dbReference type="PROSITE" id="PS50932">
    <property type="entry name" value="HTH_LACI_2"/>
    <property type="match status" value="1"/>
</dbReference>
<dbReference type="PANTHER" id="PTHR30146">
    <property type="entry name" value="LACI-RELATED TRANSCRIPTIONAL REPRESSOR"/>
    <property type="match status" value="1"/>
</dbReference>
<proteinExistence type="predicted"/>
<reference evidence="5 6" key="1">
    <citation type="submission" date="2018-07" db="EMBL/GenBank/DDBJ databases">
        <title>Genomic Encyclopedia of Type Strains, Phase III (KMG-III): the genomes of soil and plant-associated and newly described type strains.</title>
        <authorList>
            <person name="Whitman W."/>
        </authorList>
    </citation>
    <scope>NUCLEOTIDE SEQUENCE [LARGE SCALE GENOMIC DNA]</scope>
    <source>
        <strain evidence="5 6">CECT 7287</strain>
    </source>
</reference>
<dbReference type="CDD" id="cd01544">
    <property type="entry name" value="PBP1_GalR"/>
    <property type="match status" value="1"/>
</dbReference>
<dbReference type="InterPro" id="IPR010982">
    <property type="entry name" value="Lambda_DNA-bd_dom_sf"/>
</dbReference>
<evidence type="ECO:0000259" key="4">
    <source>
        <dbReference type="PROSITE" id="PS50932"/>
    </source>
</evidence>
<keyword evidence="2" id="KW-0238">DNA-binding</keyword>
<dbReference type="InterPro" id="IPR000843">
    <property type="entry name" value="HTH_LacI"/>
</dbReference>
<dbReference type="Gene3D" id="3.40.50.2300">
    <property type="match status" value="2"/>
</dbReference>
<evidence type="ECO:0000256" key="2">
    <source>
        <dbReference type="ARBA" id="ARBA00023125"/>
    </source>
</evidence>
<dbReference type="Proteomes" id="UP000256977">
    <property type="component" value="Unassembled WGS sequence"/>
</dbReference>
<feature type="domain" description="HTH lacI-type" evidence="4">
    <location>
        <begin position="3"/>
        <end position="59"/>
    </location>
</feature>
<keyword evidence="3" id="KW-0804">Transcription</keyword>
<dbReference type="SUPFAM" id="SSF47413">
    <property type="entry name" value="lambda repressor-like DNA-binding domains"/>
    <property type="match status" value="1"/>
</dbReference>
<dbReference type="OrthoDB" id="43195at2"/>
<evidence type="ECO:0000256" key="3">
    <source>
        <dbReference type="ARBA" id="ARBA00023163"/>
    </source>
</evidence>
<dbReference type="SMART" id="SM00354">
    <property type="entry name" value="HTH_LACI"/>
    <property type="match status" value="1"/>
</dbReference>
<keyword evidence="6" id="KW-1185">Reference proteome</keyword>